<evidence type="ECO:0000256" key="2">
    <source>
        <dbReference type="SAM" id="Phobius"/>
    </source>
</evidence>
<accession>A0ABV5K9E4</accession>
<evidence type="ECO:0000313" key="4">
    <source>
        <dbReference type="Proteomes" id="UP001589750"/>
    </source>
</evidence>
<protein>
    <submittedName>
        <fullName evidence="3">Uncharacterized protein</fullName>
    </submittedName>
</protein>
<keyword evidence="2" id="KW-1133">Transmembrane helix</keyword>
<feature type="transmembrane region" description="Helical" evidence="2">
    <location>
        <begin position="77"/>
        <end position="99"/>
    </location>
</feature>
<dbReference type="RefSeq" id="WP_140011723.1">
    <property type="nucleotide sequence ID" value="NZ_JBHMDG010000010.1"/>
</dbReference>
<proteinExistence type="predicted"/>
<feature type="transmembrane region" description="Helical" evidence="2">
    <location>
        <begin position="145"/>
        <end position="165"/>
    </location>
</feature>
<dbReference type="Proteomes" id="UP001589750">
    <property type="component" value="Unassembled WGS sequence"/>
</dbReference>
<feature type="compositionally biased region" description="Basic and acidic residues" evidence="1">
    <location>
        <begin position="27"/>
        <end position="41"/>
    </location>
</feature>
<comment type="caution">
    <text evidence="3">The sequence shown here is derived from an EMBL/GenBank/DDBJ whole genome shotgun (WGS) entry which is preliminary data.</text>
</comment>
<keyword evidence="4" id="KW-1185">Reference proteome</keyword>
<name>A0ABV5K9E4_9ACTN</name>
<gene>
    <name evidence="3" type="ORF">ACFFRI_08200</name>
</gene>
<evidence type="ECO:0000256" key="1">
    <source>
        <dbReference type="SAM" id="MobiDB-lite"/>
    </source>
</evidence>
<sequence>MAGVVDEDGDLIRGCDQDDHDPESSSDDWKVVHPGLRDPDTPVHGETRLGLAWFWDAGVVQTHAGASVQRTDVWKQVVRGLASLVVAGGLLVVFLSAAYLAGNQCGDSCPEDYSGDRRYAAQFVMACVGVLLGLGAVVEGFGRRGVLYYSTATGSAVVLFAWFVWLTGGTF</sequence>
<reference evidence="3 4" key="1">
    <citation type="submission" date="2024-09" db="EMBL/GenBank/DDBJ databases">
        <authorList>
            <person name="Sun Q."/>
            <person name="Mori K."/>
        </authorList>
    </citation>
    <scope>NUCLEOTIDE SEQUENCE [LARGE SCALE GENOMIC DNA]</scope>
    <source>
        <strain evidence="3 4">JCM 9626</strain>
    </source>
</reference>
<keyword evidence="2" id="KW-0812">Transmembrane</keyword>
<keyword evidence="2" id="KW-0472">Membrane</keyword>
<feature type="region of interest" description="Disordered" evidence="1">
    <location>
        <begin position="1"/>
        <end position="41"/>
    </location>
</feature>
<feature type="transmembrane region" description="Helical" evidence="2">
    <location>
        <begin position="119"/>
        <end position="138"/>
    </location>
</feature>
<dbReference type="EMBL" id="JBHMDG010000010">
    <property type="protein sequence ID" value="MFB9313022.1"/>
    <property type="molecule type" value="Genomic_DNA"/>
</dbReference>
<evidence type="ECO:0000313" key="3">
    <source>
        <dbReference type="EMBL" id="MFB9313022.1"/>
    </source>
</evidence>
<organism evidence="3 4">
    <name type="scientific">Nocardioides plantarum</name>
    <dbReference type="NCBI Taxonomy" id="29299"/>
    <lineage>
        <taxon>Bacteria</taxon>
        <taxon>Bacillati</taxon>
        <taxon>Actinomycetota</taxon>
        <taxon>Actinomycetes</taxon>
        <taxon>Propionibacteriales</taxon>
        <taxon>Nocardioidaceae</taxon>
        <taxon>Nocardioides</taxon>
    </lineage>
</organism>